<dbReference type="GO" id="GO:0005524">
    <property type="term" value="F:ATP binding"/>
    <property type="evidence" value="ECO:0007669"/>
    <property type="project" value="UniProtKB-UniRule"/>
</dbReference>
<evidence type="ECO:0000256" key="4">
    <source>
        <dbReference type="SAM" id="MobiDB-lite"/>
    </source>
</evidence>
<feature type="region of interest" description="Disordered" evidence="4">
    <location>
        <begin position="185"/>
        <end position="216"/>
    </location>
</feature>
<feature type="compositionally biased region" description="Low complexity" evidence="4">
    <location>
        <begin position="23"/>
        <end position="35"/>
    </location>
</feature>
<feature type="compositionally biased region" description="Low complexity" evidence="4">
    <location>
        <begin position="103"/>
        <end position="128"/>
    </location>
</feature>
<keyword evidence="6" id="KW-0418">Kinase</keyword>
<reference evidence="6" key="2">
    <citation type="submission" date="2023-02" db="EMBL/GenBank/DDBJ databases">
        <authorList>
            <consortium name="DOE Joint Genome Institute"/>
            <person name="Mondo S.J."/>
            <person name="Chang Y."/>
            <person name="Wang Y."/>
            <person name="Ahrendt S."/>
            <person name="Andreopoulos W."/>
            <person name="Barry K."/>
            <person name="Beard J."/>
            <person name="Benny G.L."/>
            <person name="Blankenship S."/>
            <person name="Bonito G."/>
            <person name="Cuomo C."/>
            <person name="Desiro A."/>
            <person name="Gervers K.A."/>
            <person name="Hundley H."/>
            <person name="Kuo A."/>
            <person name="LaButti K."/>
            <person name="Lang B.F."/>
            <person name="Lipzen A."/>
            <person name="O'Donnell K."/>
            <person name="Pangilinan J."/>
            <person name="Reynolds N."/>
            <person name="Sandor L."/>
            <person name="Smith M.W."/>
            <person name="Tsang A."/>
            <person name="Grigoriev I.V."/>
            <person name="Stajich J.E."/>
            <person name="Spatafora J.W."/>
        </authorList>
    </citation>
    <scope>NUCLEOTIDE SEQUENCE</scope>
    <source>
        <strain evidence="6">RSA 2281</strain>
    </source>
</reference>
<feature type="compositionally biased region" description="Low complexity" evidence="4">
    <location>
        <begin position="47"/>
        <end position="63"/>
    </location>
</feature>
<dbReference type="PROSITE" id="PS00107">
    <property type="entry name" value="PROTEIN_KINASE_ATP"/>
    <property type="match status" value="1"/>
</dbReference>
<feature type="region of interest" description="Disordered" evidence="4">
    <location>
        <begin position="651"/>
        <end position="693"/>
    </location>
</feature>
<dbReference type="GO" id="GO:0045719">
    <property type="term" value="P:negative regulation of glycogen biosynthetic process"/>
    <property type="evidence" value="ECO:0007669"/>
    <property type="project" value="TreeGrafter"/>
</dbReference>
<evidence type="ECO:0000313" key="7">
    <source>
        <dbReference type="Proteomes" id="UP001209540"/>
    </source>
</evidence>
<feature type="region of interest" description="Disordered" evidence="4">
    <location>
        <begin position="1"/>
        <end position="162"/>
    </location>
</feature>
<dbReference type="EMBL" id="JAIXMP010000043">
    <property type="protein sequence ID" value="KAI9247153.1"/>
    <property type="molecule type" value="Genomic_DNA"/>
</dbReference>
<dbReference type="Proteomes" id="UP001209540">
    <property type="component" value="Unassembled WGS sequence"/>
</dbReference>
<keyword evidence="1 3" id="KW-0547">Nucleotide-binding</keyword>
<dbReference type="SMART" id="SM00220">
    <property type="entry name" value="S_TKc"/>
    <property type="match status" value="1"/>
</dbReference>
<gene>
    <name evidence="6" type="ORF">BDA99DRAFT_565228</name>
</gene>
<dbReference type="PROSITE" id="PS00108">
    <property type="entry name" value="PROTEIN_KINASE_ST"/>
    <property type="match status" value="1"/>
</dbReference>
<evidence type="ECO:0000256" key="2">
    <source>
        <dbReference type="ARBA" id="ARBA00022840"/>
    </source>
</evidence>
<comment type="caution">
    <text evidence="6">The sequence shown here is derived from an EMBL/GenBank/DDBJ whole genome shotgun (WGS) entry which is preliminary data.</text>
</comment>
<keyword evidence="6" id="KW-0808">Transferase</keyword>
<dbReference type="PANTHER" id="PTHR24346">
    <property type="entry name" value="MAP/MICROTUBULE AFFINITY-REGULATING KINASE"/>
    <property type="match status" value="1"/>
</dbReference>
<feature type="compositionally biased region" description="Pro residues" evidence="4">
    <location>
        <begin position="683"/>
        <end position="693"/>
    </location>
</feature>
<feature type="compositionally biased region" description="Polar residues" evidence="4">
    <location>
        <begin position="78"/>
        <end position="95"/>
    </location>
</feature>
<dbReference type="SUPFAM" id="SSF56112">
    <property type="entry name" value="Protein kinase-like (PK-like)"/>
    <property type="match status" value="1"/>
</dbReference>
<feature type="compositionally biased region" description="Pro residues" evidence="4">
    <location>
        <begin position="190"/>
        <end position="199"/>
    </location>
</feature>
<proteinExistence type="predicted"/>
<feature type="region of interest" description="Disordered" evidence="4">
    <location>
        <begin position="253"/>
        <end position="331"/>
    </location>
</feature>
<dbReference type="GO" id="GO:0004674">
    <property type="term" value="F:protein serine/threonine kinase activity"/>
    <property type="evidence" value="ECO:0007669"/>
    <property type="project" value="TreeGrafter"/>
</dbReference>
<name>A0AAD5JP15_9FUNG</name>
<accession>A0AAD5JP15</accession>
<reference evidence="6" key="1">
    <citation type="journal article" date="2022" name="IScience">
        <title>Evolution of zygomycete secretomes and the origins of terrestrial fungal ecologies.</title>
        <authorList>
            <person name="Chang Y."/>
            <person name="Wang Y."/>
            <person name="Mondo S."/>
            <person name="Ahrendt S."/>
            <person name="Andreopoulos W."/>
            <person name="Barry K."/>
            <person name="Beard J."/>
            <person name="Benny G.L."/>
            <person name="Blankenship S."/>
            <person name="Bonito G."/>
            <person name="Cuomo C."/>
            <person name="Desiro A."/>
            <person name="Gervers K.A."/>
            <person name="Hundley H."/>
            <person name="Kuo A."/>
            <person name="LaButti K."/>
            <person name="Lang B.F."/>
            <person name="Lipzen A."/>
            <person name="O'Donnell K."/>
            <person name="Pangilinan J."/>
            <person name="Reynolds N."/>
            <person name="Sandor L."/>
            <person name="Smith M.E."/>
            <person name="Tsang A."/>
            <person name="Grigoriev I.V."/>
            <person name="Stajich J.E."/>
            <person name="Spatafora J.W."/>
        </authorList>
    </citation>
    <scope>NUCLEOTIDE SEQUENCE</scope>
    <source>
        <strain evidence="6">RSA 2281</strain>
    </source>
</reference>
<keyword evidence="7" id="KW-1185">Reference proteome</keyword>
<keyword evidence="2 3" id="KW-0067">ATP-binding</keyword>
<dbReference type="InterPro" id="IPR011009">
    <property type="entry name" value="Kinase-like_dom_sf"/>
</dbReference>
<feature type="compositionally biased region" description="Low complexity" evidence="4">
    <location>
        <begin position="200"/>
        <end position="214"/>
    </location>
</feature>
<dbReference type="GO" id="GO:0035556">
    <property type="term" value="P:intracellular signal transduction"/>
    <property type="evidence" value="ECO:0007669"/>
    <property type="project" value="TreeGrafter"/>
</dbReference>
<feature type="domain" description="Protein kinase" evidence="5">
    <location>
        <begin position="347"/>
        <end position="609"/>
    </location>
</feature>
<sequence>MPSLVNQRYDLVTPDRSMPSSPTLSAATVTHTTATSRHHHYQEDQIHQQPQQQQPPLQHQQQQVDLSELTKRLHKAAQRSSWSAGSTRPRSQLYQSSKPPSPTASSPTASSSTSSSSSLNYLPAASNSTSTPAPHKPRPQPQQQKPQQHQQPRPTLVHRPASATTPSQFVFKKPEYNQHYHQTHFHHLKAPPPSAPAPQPSISLNETTTTTRTTSNSGQKDLFLVWSDLRRFFVSADSSPPSSAAISVNHEDFPISHNNLPPPPPNTSTTTTPTPTPTSTTDTIHHTTNTTTTTTTTTNNNNTTHQQQHTTSSTQQPQKNISTPTTPKRTDTTFANQFRQDIEGRYGKWGRYIGKGAGGSVRLIRRSTDNKTFAVKRFRKQLPHESDKDYIKKVTAEFCIGSTLHHPNVIETLDIIQEGNLFYEIMEYAPNDLFNVVMSGMMSREEVACCWRQLLQGLEYLHGMGIAHRDLKLDNLVLDHMGILKIIDFGCSCVFKYPFENNITRSKGVYGSDPYIAPELYTQPTYDPRQSDVWSCGIIFICMTIRRFPWRNPRLSDPSFRAFATNQNHQQLRLLKLLPREARPVMATIMDMDPQRRGTLASVLEDKWVQGIDMCTVEEPGARHVHHVLSLPNTNTNNQQQLQLQQSRGNLVPVMPEPPGVAAAKEKRRQQQQQQQQQLLHPPQHPSPRKTPA</sequence>
<dbReference type="GO" id="GO:0005634">
    <property type="term" value="C:nucleus"/>
    <property type="evidence" value="ECO:0007669"/>
    <property type="project" value="TreeGrafter"/>
</dbReference>
<feature type="compositionally biased region" description="Low complexity" evidence="4">
    <location>
        <begin position="267"/>
        <end position="327"/>
    </location>
</feature>
<feature type="compositionally biased region" description="Low complexity" evidence="4">
    <location>
        <begin position="141"/>
        <end position="154"/>
    </location>
</feature>
<dbReference type="PROSITE" id="PS50011">
    <property type="entry name" value="PROTEIN_KINASE_DOM"/>
    <property type="match status" value="1"/>
</dbReference>
<protein>
    <submittedName>
        <fullName evidence="6">Kinase-like domain-containing protein</fullName>
    </submittedName>
</protein>
<organism evidence="6 7">
    <name type="scientific">Phascolomyces articulosus</name>
    <dbReference type="NCBI Taxonomy" id="60185"/>
    <lineage>
        <taxon>Eukaryota</taxon>
        <taxon>Fungi</taxon>
        <taxon>Fungi incertae sedis</taxon>
        <taxon>Mucoromycota</taxon>
        <taxon>Mucoromycotina</taxon>
        <taxon>Mucoromycetes</taxon>
        <taxon>Mucorales</taxon>
        <taxon>Lichtheimiaceae</taxon>
        <taxon>Phascolomyces</taxon>
    </lineage>
</organism>
<evidence type="ECO:0000313" key="6">
    <source>
        <dbReference type="EMBL" id="KAI9247153.1"/>
    </source>
</evidence>
<dbReference type="GO" id="GO:0005829">
    <property type="term" value="C:cytosol"/>
    <property type="evidence" value="ECO:0007669"/>
    <property type="project" value="TreeGrafter"/>
</dbReference>
<dbReference type="Gene3D" id="1.10.510.10">
    <property type="entry name" value="Transferase(Phosphotransferase) domain 1"/>
    <property type="match status" value="1"/>
</dbReference>
<feature type="binding site" evidence="3">
    <location>
        <position position="376"/>
    </location>
    <ligand>
        <name>ATP</name>
        <dbReference type="ChEBI" id="CHEBI:30616"/>
    </ligand>
</feature>
<dbReference type="AlphaFoldDB" id="A0AAD5JP15"/>
<evidence type="ECO:0000256" key="1">
    <source>
        <dbReference type="ARBA" id="ARBA00022741"/>
    </source>
</evidence>
<dbReference type="CDD" id="cd13994">
    <property type="entry name" value="STKc_HAL4_like"/>
    <property type="match status" value="1"/>
</dbReference>
<dbReference type="Pfam" id="PF00069">
    <property type="entry name" value="Pkinase"/>
    <property type="match status" value="1"/>
</dbReference>
<dbReference type="InterPro" id="IPR008271">
    <property type="entry name" value="Ser/Thr_kinase_AS"/>
</dbReference>
<dbReference type="InterPro" id="IPR000719">
    <property type="entry name" value="Prot_kinase_dom"/>
</dbReference>
<dbReference type="PANTHER" id="PTHR24346:SF51">
    <property type="entry name" value="PAS DOMAIN-CONTAINING SERINE_THREONINE-PROTEIN KINASE"/>
    <property type="match status" value="1"/>
</dbReference>
<evidence type="ECO:0000259" key="5">
    <source>
        <dbReference type="PROSITE" id="PS50011"/>
    </source>
</evidence>
<evidence type="ECO:0000256" key="3">
    <source>
        <dbReference type="PROSITE-ProRule" id="PRU10141"/>
    </source>
</evidence>
<feature type="compositionally biased region" description="Low complexity" evidence="4">
    <location>
        <begin position="671"/>
        <end position="682"/>
    </location>
</feature>
<dbReference type="InterPro" id="IPR017441">
    <property type="entry name" value="Protein_kinase_ATP_BS"/>
</dbReference>